<dbReference type="EMBL" id="PEVC01000041">
    <property type="protein sequence ID" value="PIV00794.1"/>
    <property type="molecule type" value="Genomic_DNA"/>
</dbReference>
<proteinExistence type="predicted"/>
<organism evidence="2 3">
    <name type="scientific">Candidatus Shapirobacteria bacterium CG03_land_8_20_14_0_80_39_12</name>
    <dbReference type="NCBI Taxonomy" id="1974879"/>
    <lineage>
        <taxon>Bacteria</taxon>
        <taxon>Candidatus Shapironibacteriota</taxon>
    </lineage>
</organism>
<evidence type="ECO:0000313" key="3">
    <source>
        <dbReference type="Proteomes" id="UP000229631"/>
    </source>
</evidence>
<sequence>MQKVIKTGNSLAVTIPSNFVKLIGIRAGDEVKLEMESEKAKVSYFFSGMQQLPLSENFLKIKKVEKK</sequence>
<dbReference type="GO" id="GO:0003677">
    <property type="term" value="F:DNA binding"/>
    <property type="evidence" value="ECO:0007669"/>
    <property type="project" value="InterPro"/>
</dbReference>
<accession>A0A2M7BCF8</accession>
<dbReference type="Proteomes" id="UP000229631">
    <property type="component" value="Unassembled WGS sequence"/>
</dbReference>
<dbReference type="Pfam" id="PF04014">
    <property type="entry name" value="MazE_antitoxin"/>
    <property type="match status" value="1"/>
</dbReference>
<comment type="caution">
    <text evidence="2">The sequence shown here is derived from an EMBL/GenBank/DDBJ whole genome shotgun (WGS) entry which is preliminary data.</text>
</comment>
<evidence type="ECO:0000259" key="1">
    <source>
        <dbReference type="Pfam" id="PF04014"/>
    </source>
</evidence>
<feature type="domain" description="SpoVT-AbrB" evidence="1">
    <location>
        <begin position="5"/>
        <end position="37"/>
    </location>
</feature>
<dbReference type="SUPFAM" id="SSF89447">
    <property type="entry name" value="AbrB/MazE/MraZ-like"/>
    <property type="match status" value="1"/>
</dbReference>
<gene>
    <name evidence="2" type="ORF">COS54_02290</name>
</gene>
<evidence type="ECO:0000313" key="2">
    <source>
        <dbReference type="EMBL" id="PIV00794.1"/>
    </source>
</evidence>
<reference evidence="3" key="1">
    <citation type="submission" date="2017-09" db="EMBL/GenBank/DDBJ databases">
        <title>Depth-based differentiation of microbial function through sediment-hosted aquifers and enrichment of novel symbionts in the deep terrestrial subsurface.</title>
        <authorList>
            <person name="Probst A.J."/>
            <person name="Ladd B."/>
            <person name="Jarett J.K."/>
            <person name="Geller-Mcgrath D.E."/>
            <person name="Sieber C.M.K."/>
            <person name="Emerson J.B."/>
            <person name="Anantharaman K."/>
            <person name="Thomas B.C."/>
            <person name="Malmstrom R."/>
            <person name="Stieglmeier M."/>
            <person name="Klingl A."/>
            <person name="Woyke T."/>
            <person name="Ryan C.M."/>
            <person name="Banfield J.F."/>
        </authorList>
    </citation>
    <scope>NUCLEOTIDE SEQUENCE [LARGE SCALE GENOMIC DNA]</scope>
</reference>
<protein>
    <recommendedName>
        <fullName evidence="1">SpoVT-AbrB domain-containing protein</fullName>
    </recommendedName>
</protein>
<dbReference type="InterPro" id="IPR007159">
    <property type="entry name" value="SpoVT-AbrB_dom"/>
</dbReference>
<dbReference type="AlphaFoldDB" id="A0A2M7BCF8"/>
<dbReference type="Gene3D" id="2.10.260.10">
    <property type="match status" value="1"/>
</dbReference>
<dbReference type="InterPro" id="IPR037914">
    <property type="entry name" value="SpoVT-AbrB_sf"/>
</dbReference>
<name>A0A2M7BCF8_9BACT</name>